<dbReference type="PATRIC" id="fig|540747.5.peg.1728"/>
<reference evidence="1 3" key="1">
    <citation type="submission" date="2015-04" db="EMBL/GenBank/DDBJ databases">
        <title>The draft genome sequence of Roseovarius indicus B108T.</title>
        <authorList>
            <person name="Li G."/>
            <person name="Lai Q."/>
            <person name="Shao Z."/>
            <person name="Yan P."/>
        </authorList>
    </citation>
    <scope>NUCLEOTIDE SEQUENCE [LARGE SCALE GENOMIC DNA]</scope>
    <source>
        <strain evidence="1 3">B108</strain>
    </source>
</reference>
<organism evidence="1 3">
    <name type="scientific">Roseovarius indicus</name>
    <dbReference type="NCBI Taxonomy" id="540747"/>
    <lineage>
        <taxon>Bacteria</taxon>
        <taxon>Pseudomonadati</taxon>
        <taxon>Pseudomonadota</taxon>
        <taxon>Alphaproteobacteria</taxon>
        <taxon>Rhodobacterales</taxon>
        <taxon>Roseobacteraceae</taxon>
        <taxon>Roseovarius</taxon>
    </lineage>
</organism>
<keyword evidence="3" id="KW-1185">Reference proteome</keyword>
<accession>A0A0T5P4H6</accession>
<dbReference type="RefSeq" id="WP_057818792.1">
    <property type="nucleotide sequence ID" value="NZ_CAXRJZ010000039.1"/>
</dbReference>
<dbReference type="EMBL" id="CP031598">
    <property type="protein sequence ID" value="QEW24903.1"/>
    <property type="molecule type" value="Genomic_DNA"/>
</dbReference>
<gene>
    <name evidence="2" type="ORF">RIdsm_00687</name>
    <name evidence="1" type="ORF">XM52_19860</name>
</gene>
<dbReference type="SUPFAM" id="SSF109604">
    <property type="entry name" value="HD-domain/PDEase-like"/>
    <property type="match status" value="1"/>
</dbReference>
<evidence type="ECO:0000313" key="4">
    <source>
        <dbReference type="Proteomes" id="UP000325785"/>
    </source>
</evidence>
<dbReference type="Gene3D" id="1.10.3210.10">
    <property type="entry name" value="Hypothetical protein af1432"/>
    <property type="match status" value="1"/>
</dbReference>
<reference evidence="2 4" key="2">
    <citation type="submission" date="2018-08" db="EMBL/GenBank/DDBJ databases">
        <title>Genetic Globetrotter - A new plasmid hitch-hiking vast phylogenetic and geographic distances.</title>
        <authorList>
            <person name="Vollmers J."/>
            <person name="Petersen J."/>
        </authorList>
    </citation>
    <scope>NUCLEOTIDE SEQUENCE [LARGE SCALE GENOMIC DNA]</scope>
    <source>
        <strain evidence="2 4">DSM 26383</strain>
    </source>
</reference>
<keyword evidence="1" id="KW-0378">Hydrolase</keyword>
<dbReference type="Proteomes" id="UP000325785">
    <property type="component" value="Chromosome"/>
</dbReference>
<proteinExistence type="predicted"/>
<evidence type="ECO:0000313" key="2">
    <source>
        <dbReference type="EMBL" id="QEW24903.1"/>
    </source>
</evidence>
<evidence type="ECO:0000313" key="3">
    <source>
        <dbReference type="Proteomes" id="UP000051401"/>
    </source>
</evidence>
<protein>
    <submittedName>
        <fullName evidence="1">Metal-dependent phosphohydrolase</fullName>
    </submittedName>
</protein>
<dbReference type="EMBL" id="LAXI01000016">
    <property type="protein sequence ID" value="KRS16074.1"/>
    <property type="molecule type" value="Genomic_DNA"/>
</dbReference>
<dbReference type="Proteomes" id="UP000051401">
    <property type="component" value="Unassembled WGS sequence"/>
</dbReference>
<sequence>MFNPTTATATAFGEHLADTYLDYFAGRAADHAAYIKGAARLVLERLANSDALYHNAEHTMMVTLVGQQILRGRLFSEALLPEDWLHYILALLVHDIGYTRGACPGDTATELVIDAEGNTFTPPRGSSDACLTPWHVDRGMIYARHRFGPTDTVDEERIARAVDYTRFPVPDDPKYLDTEGEPALVRAADLIGQMADPFYHRKINALFHEFTEIGAAEKLGYASPLDLIEHYPDFFWSQVEPLIQPALGHLGQTMEGKQWVAQLYNQVFQVERRSSNLGPFAG</sequence>
<dbReference type="OrthoDB" id="505007at2"/>
<evidence type="ECO:0000313" key="1">
    <source>
        <dbReference type="EMBL" id="KRS16074.1"/>
    </source>
</evidence>
<name>A0A0T5P4H6_9RHOB</name>
<dbReference type="GO" id="GO:0016787">
    <property type="term" value="F:hydrolase activity"/>
    <property type="evidence" value="ECO:0007669"/>
    <property type="project" value="UniProtKB-KW"/>
</dbReference>
<dbReference type="KEGG" id="rid:RIdsm_00687"/>
<dbReference type="STRING" id="540747.SAMN04488031_109211"/>
<dbReference type="AlphaFoldDB" id="A0A0T5P4H6"/>